<evidence type="ECO:0000256" key="1">
    <source>
        <dbReference type="ARBA" id="ARBA00004434"/>
    </source>
</evidence>
<evidence type="ECO:0000256" key="11">
    <source>
        <dbReference type="ARBA" id="ARBA00023136"/>
    </source>
</evidence>
<dbReference type="Gene3D" id="1.20.5.210">
    <property type="entry name" value="Cytochrome b-c1 complex subunit 8"/>
    <property type="match status" value="1"/>
</dbReference>
<dbReference type="Pfam" id="PF02939">
    <property type="entry name" value="UcrQ"/>
    <property type="match status" value="1"/>
</dbReference>
<dbReference type="OrthoDB" id="6683853at2759"/>
<dbReference type="RefSeq" id="XP_030759973.1">
    <property type="nucleotide sequence ID" value="XM_030904113.1"/>
</dbReference>
<evidence type="ECO:0000256" key="7">
    <source>
        <dbReference type="ARBA" id="ARBA00022792"/>
    </source>
</evidence>
<dbReference type="KEGG" id="soy:115885265"/>
<evidence type="ECO:0000256" key="3">
    <source>
        <dbReference type="ARBA" id="ARBA00016324"/>
    </source>
</evidence>
<proteinExistence type="inferred from homology"/>
<comment type="similarity">
    <text evidence="2 13">Belongs to the UQCRQ/QCR8 family.</text>
</comment>
<dbReference type="FunFam" id="1.20.5.210:FF:000001">
    <property type="entry name" value="Cytochrome b-c1 complex subunit 8"/>
    <property type="match status" value="1"/>
</dbReference>
<sequence length="82" mass="9625">MGHGFGQLYKLRRIITYRLSPYELKAFAGVVSHGFPNTLRRLLENVPYMVPPIALGYVTYEQLEKEHERLMRKNPADFENDK</sequence>
<dbReference type="Proteomes" id="UP000504635">
    <property type="component" value="Unplaced"/>
</dbReference>
<evidence type="ECO:0000313" key="14">
    <source>
        <dbReference type="Proteomes" id="UP000504635"/>
    </source>
</evidence>
<dbReference type="InterPro" id="IPR004205">
    <property type="entry name" value="Cyt_bc1_su8"/>
</dbReference>
<keyword evidence="4 13" id="KW-0813">Transport</keyword>
<comment type="function">
    <text evidence="13">Component of the ubiquinol-cytochrome c oxidoreductase, a multisubunit transmembrane complex that is part of the mitochondrial electron transport chain which drives oxidative phosphorylation. The complex plays an important role in the uptake of multiple carbon sources present in different host niches.</text>
</comment>
<dbReference type="InParanoid" id="A0A6J2Y819"/>
<protein>
    <recommendedName>
        <fullName evidence="3 13">Cytochrome b-c1 complex subunit 8</fullName>
    </recommendedName>
    <alternativeName>
        <fullName evidence="13">Complex III subunit 8</fullName>
    </alternativeName>
</protein>
<dbReference type="PANTHER" id="PTHR12119:SF2">
    <property type="entry name" value="CYTOCHROME B-C1 COMPLEX SUBUNIT 8"/>
    <property type="match status" value="1"/>
</dbReference>
<comment type="subunit">
    <text evidence="12 13">Component of the ubiquinol-cytochrome c oxidoreductase (cytochrome b-c1 complex, complex III, CIII), a multisubunit enzyme composed of 11 subunits. The complex is composed of 3 respiratory subunits cytochrome b, cytochrome c1 and Rieske protein UQCRFS1, 2 core protein subunits UQCRC1/QCR1 and UQCRC2/QCR2, and 6 low-molecular weight protein subunits UQCRH/QCR6, UQCRB/QCR7, UQCRQ/QCR8, UQCR10/QCR9, UQCR11/QCR10 and subunit 9, the cleavage product of Rieske protein UQCRFS1. The complex exists as an obligatory dimer and forms supercomplexes (SCs) in the inner mitochondrial membrane with NADH-ubiquinone oxidoreductase (complex I, CI) and cytochrome c oxidase (complex IV, CIV), resulting in different assemblies (supercomplex SCI(1)III(2)IV(1) and megacomplex MCI(2)III(2)IV(2)). Interacts with UQCC6.</text>
</comment>
<dbReference type="FunCoup" id="A0A6J2Y819">
    <property type="interactions" value="463"/>
</dbReference>
<evidence type="ECO:0000256" key="5">
    <source>
        <dbReference type="ARBA" id="ARBA00022660"/>
    </source>
</evidence>
<keyword evidence="10 13" id="KW-0496">Mitochondrion</keyword>
<evidence type="ECO:0000256" key="6">
    <source>
        <dbReference type="ARBA" id="ARBA00022692"/>
    </source>
</evidence>
<evidence type="ECO:0000256" key="8">
    <source>
        <dbReference type="ARBA" id="ARBA00022982"/>
    </source>
</evidence>
<dbReference type="PANTHER" id="PTHR12119">
    <property type="entry name" value="UBIQUINOL-CYTOCHROME C REDUCTASE COMPLEX UBIQUINONE-BINDING PROTEIN QP-C"/>
    <property type="match status" value="1"/>
</dbReference>
<name>A0A6J2Y819_SITOR</name>
<evidence type="ECO:0000256" key="10">
    <source>
        <dbReference type="ARBA" id="ARBA00023128"/>
    </source>
</evidence>
<evidence type="ECO:0000313" key="15">
    <source>
        <dbReference type="RefSeq" id="XP_030759973.1"/>
    </source>
</evidence>
<keyword evidence="5 13" id="KW-0679">Respiratory chain</keyword>
<gene>
    <name evidence="15" type="primary">LOC115885265</name>
</gene>
<dbReference type="GO" id="GO:0006122">
    <property type="term" value="P:mitochondrial electron transport, ubiquinol to cytochrome c"/>
    <property type="evidence" value="ECO:0007669"/>
    <property type="project" value="UniProtKB-UniRule"/>
</dbReference>
<evidence type="ECO:0000256" key="13">
    <source>
        <dbReference type="RuleBase" id="RU368118"/>
    </source>
</evidence>
<dbReference type="SUPFAM" id="SSF81508">
    <property type="entry name" value="Ubiquinone-binding protein QP-C of cytochrome bc1 complex (Ubiquinol-cytochrome c reductase)"/>
    <property type="match status" value="1"/>
</dbReference>
<dbReference type="AlphaFoldDB" id="A0A6J2Y819"/>
<evidence type="ECO:0000256" key="12">
    <source>
        <dbReference type="ARBA" id="ARBA00047105"/>
    </source>
</evidence>
<dbReference type="InterPro" id="IPR036642">
    <property type="entry name" value="Cyt_bc1_su8_sf"/>
</dbReference>
<dbReference type="GO" id="GO:0005743">
    <property type="term" value="C:mitochondrial inner membrane"/>
    <property type="evidence" value="ECO:0007669"/>
    <property type="project" value="UniProtKB-SubCell"/>
</dbReference>
<dbReference type="GO" id="GO:0045275">
    <property type="term" value="C:respiratory chain complex III"/>
    <property type="evidence" value="ECO:0007669"/>
    <property type="project" value="UniProtKB-UniRule"/>
</dbReference>
<dbReference type="CTD" id="39950"/>
<evidence type="ECO:0000256" key="9">
    <source>
        <dbReference type="ARBA" id="ARBA00022989"/>
    </source>
</evidence>
<evidence type="ECO:0000256" key="2">
    <source>
        <dbReference type="ARBA" id="ARBA00007668"/>
    </source>
</evidence>
<keyword evidence="6" id="KW-0812">Transmembrane</keyword>
<evidence type="ECO:0000256" key="4">
    <source>
        <dbReference type="ARBA" id="ARBA00022448"/>
    </source>
</evidence>
<organism evidence="14 15">
    <name type="scientific">Sitophilus oryzae</name>
    <name type="common">Rice weevil</name>
    <name type="synonym">Curculio oryzae</name>
    <dbReference type="NCBI Taxonomy" id="7048"/>
    <lineage>
        <taxon>Eukaryota</taxon>
        <taxon>Metazoa</taxon>
        <taxon>Ecdysozoa</taxon>
        <taxon>Arthropoda</taxon>
        <taxon>Hexapoda</taxon>
        <taxon>Insecta</taxon>
        <taxon>Pterygota</taxon>
        <taxon>Neoptera</taxon>
        <taxon>Endopterygota</taxon>
        <taxon>Coleoptera</taxon>
        <taxon>Polyphaga</taxon>
        <taxon>Cucujiformia</taxon>
        <taxon>Curculionidae</taxon>
        <taxon>Dryophthorinae</taxon>
        <taxon>Sitophilus</taxon>
    </lineage>
</organism>
<keyword evidence="7 13" id="KW-0999">Mitochondrion inner membrane</keyword>
<comment type="subcellular location">
    <subcellularLocation>
        <location evidence="1 13">Mitochondrion inner membrane</location>
        <topology evidence="1 13">Single-pass membrane protein</topology>
    </subcellularLocation>
</comment>
<keyword evidence="8 13" id="KW-0249">Electron transport</keyword>
<accession>A0A6J2Y819</accession>
<keyword evidence="14" id="KW-1185">Reference proteome</keyword>
<keyword evidence="11" id="KW-0472">Membrane</keyword>
<dbReference type="GeneID" id="115885265"/>
<reference evidence="15" key="1">
    <citation type="submission" date="2025-08" db="UniProtKB">
        <authorList>
            <consortium name="RefSeq"/>
        </authorList>
    </citation>
    <scope>IDENTIFICATION</scope>
    <source>
        <tissue evidence="15">Gonads</tissue>
    </source>
</reference>
<keyword evidence="9" id="KW-1133">Transmembrane helix</keyword>